<gene>
    <name evidence="2 4" type="ORF">BDZ99DRAFT_553863</name>
</gene>
<dbReference type="Proteomes" id="UP000504636">
    <property type="component" value="Unplaced"/>
</dbReference>
<organism evidence="2">
    <name type="scientific">Mytilinidion resinicola</name>
    <dbReference type="NCBI Taxonomy" id="574789"/>
    <lineage>
        <taxon>Eukaryota</taxon>
        <taxon>Fungi</taxon>
        <taxon>Dikarya</taxon>
        <taxon>Ascomycota</taxon>
        <taxon>Pezizomycotina</taxon>
        <taxon>Dothideomycetes</taxon>
        <taxon>Pleosporomycetidae</taxon>
        <taxon>Mytilinidiales</taxon>
        <taxon>Mytilinidiaceae</taxon>
        <taxon>Mytilinidion</taxon>
    </lineage>
</organism>
<dbReference type="GeneID" id="54468005"/>
<dbReference type="PANTHER" id="PTHR46599:SF3">
    <property type="entry name" value="PIGGYBAC TRANSPOSABLE ELEMENT-DERIVED PROTEIN 4"/>
    <property type="match status" value="1"/>
</dbReference>
<evidence type="ECO:0000313" key="4">
    <source>
        <dbReference type="RefSeq" id="XP_033580827.1"/>
    </source>
</evidence>
<dbReference type="OrthoDB" id="3777254at2759"/>
<dbReference type="InterPro" id="IPR029526">
    <property type="entry name" value="PGBD"/>
</dbReference>
<reference evidence="4" key="3">
    <citation type="submission" date="2025-04" db="UniProtKB">
        <authorList>
            <consortium name="RefSeq"/>
        </authorList>
    </citation>
    <scope>IDENTIFICATION</scope>
    <source>
        <strain evidence="4">CBS 304.34</strain>
    </source>
</reference>
<reference evidence="4" key="2">
    <citation type="submission" date="2020-04" db="EMBL/GenBank/DDBJ databases">
        <authorList>
            <consortium name="NCBI Genome Project"/>
        </authorList>
    </citation>
    <scope>NUCLEOTIDE SEQUENCE</scope>
    <source>
        <strain evidence="4">CBS 304.34</strain>
    </source>
</reference>
<dbReference type="AlphaFoldDB" id="A0A6A6YZI5"/>
<evidence type="ECO:0000313" key="3">
    <source>
        <dbReference type="Proteomes" id="UP000504636"/>
    </source>
</evidence>
<proteinExistence type="predicted"/>
<evidence type="ECO:0000259" key="1">
    <source>
        <dbReference type="Pfam" id="PF13843"/>
    </source>
</evidence>
<protein>
    <recommendedName>
        <fullName evidence="1">PiggyBac transposable element-derived protein domain-containing protein</fullName>
    </recommendedName>
</protein>
<accession>A0A6A6YZI5</accession>
<evidence type="ECO:0000313" key="2">
    <source>
        <dbReference type="EMBL" id="KAF2813863.1"/>
    </source>
</evidence>
<dbReference type="PANTHER" id="PTHR46599">
    <property type="entry name" value="PIGGYBAC TRANSPOSABLE ELEMENT-DERIVED PROTEIN 4"/>
    <property type="match status" value="1"/>
</dbReference>
<feature type="domain" description="PiggyBac transposable element-derived protein" evidence="1">
    <location>
        <begin position="2"/>
        <end position="307"/>
    </location>
</feature>
<dbReference type="Pfam" id="PF13843">
    <property type="entry name" value="DDE_Tnp_1_7"/>
    <property type="match status" value="1"/>
</dbReference>
<reference evidence="2 4" key="1">
    <citation type="journal article" date="2020" name="Stud. Mycol.">
        <title>101 Dothideomycetes genomes: a test case for predicting lifestyles and emergence of pathogens.</title>
        <authorList>
            <person name="Haridas S."/>
            <person name="Albert R."/>
            <person name="Binder M."/>
            <person name="Bloem J."/>
            <person name="Labutti K."/>
            <person name="Salamov A."/>
            <person name="Andreopoulos B."/>
            <person name="Baker S."/>
            <person name="Barry K."/>
            <person name="Bills G."/>
            <person name="Bluhm B."/>
            <person name="Cannon C."/>
            <person name="Castanera R."/>
            <person name="Culley D."/>
            <person name="Daum C."/>
            <person name="Ezra D."/>
            <person name="Gonzalez J."/>
            <person name="Henrissat B."/>
            <person name="Kuo A."/>
            <person name="Liang C."/>
            <person name="Lipzen A."/>
            <person name="Lutzoni F."/>
            <person name="Magnuson J."/>
            <person name="Mondo S."/>
            <person name="Nolan M."/>
            <person name="Ohm R."/>
            <person name="Pangilinan J."/>
            <person name="Park H.-J."/>
            <person name="Ramirez L."/>
            <person name="Alfaro M."/>
            <person name="Sun H."/>
            <person name="Tritt A."/>
            <person name="Yoshinaga Y."/>
            <person name="Zwiers L.-H."/>
            <person name="Turgeon B."/>
            <person name="Goodwin S."/>
            <person name="Spatafora J."/>
            <person name="Crous P."/>
            <person name="Grigoriev I."/>
        </authorList>
    </citation>
    <scope>NUCLEOTIDE SEQUENCE</scope>
    <source>
        <strain evidence="2 4">CBS 304.34</strain>
    </source>
</reference>
<keyword evidence="3" id="KW-1185">Reference proteome</keyword>
<name>A0A6A6YZI5_9PEZI</name>
<dbReference type="EMBL" id="MU003695">
    <property type="protein sequence ID" value="KAF2813863.1"/>
    <property type="molecule type" value="Genomic_DNA"/>
</dbReference>
<dbReference type="RefSeq" id="XP_033580827.1">
    <property type="nucleotide sequence ID" value="XM_033727112.1"/>
</dbReference>
<sequence>MHWTPGPHLTVDETIQRFIGRASEIVNIPTKPTPEGFKIWVLANQGYVLDWLWHAKGDGNGPVDLDESFLSKGFTKTQAVVLDLLTQRDPITNQRIYLPGKHIVWLDNLFSSVKLFERLRELEIGAAGTVRTTKTKREEMEGEECNIIEEPAAAAATQLRTKKRVKVPAESFNRSLMDLKLTHDKQIEWGELYGALSESHKVIEFAWKDAVTVLFLSTVHEGKAYIQKLRKRPAKTASGYRQTVKNFGNEATAWLEIPVFIDEYNLWMCGVDIADQLRSCYSTNRVHRKTWKPLFSFLFDTAVGNSYMLSSYRRDPGSNDRQLRQDSHLQFCRDLRDALLHASVRTQQQKQAYKANSFMDITWRPVREHLHEKLWQKQQPFCAACTRGKRSTATPHLALEAQRERKGWKRRHRPPRTSYGCSVCRIPLCTRGKCWAEHVAALNTKQ</sequence>